<name>A0A6G1WLM5_9HYPH</name>
<dbReference type="InterPro" id="IPR029055">
    <property type="entry name" value="Ntn_hydrolases_N"/>
</dbReference>
<proteinExistence type="predicted"/>
<dbReference type="Pfam" id="PF03417">
    <property type="entry name" value="AAT"/>
    <property type="match status" value="1"/>
</dbReference>
<evidence type="ECO:0000259" key="1">
    <source>
        <dbReference type="Pfam" id="PF03417"/>
    </source>
</evidence>
<dbReference type="NCBIfam" id="NF040521">
    <property type="entry name" value="C45_proenzyme"/>
    <property type="match status" value="1"/>
</dbReference>
<protein>
    <submittedName>
        <fullName evidence="2">Peptidase C45</fullName>
    </submittedName>
</protein>
<sequence length="346" mass="38497">MSALPRKRFRSYTPRVMYKTFVAAREDRPGEAWLSRFAAGRAEAERWYFGQAPMAASPSAKECRAALMQHMPELVPHYESACDLVGDDEIAHRLLSHYRPAPERYGCSQSVWLGKEGPALIRNFDYPPDIVSDRFEMTDWSGVKVIAKMQRPWGGCVDGLNEEGLAASVTLGGGRSQGLGFSIILVMRYLLENFREVGEAVKALCRIPVALAQNVTVLDRAGSYATLFLGPGQRPVITRLKACTNHQRGGRPSSSSLARQQFVLQALEDPSMSLEKLTDRFLQPPLYSMRLPQPTLYTAVYRPAEGRVDYIWPGNHWSQGFDGFETGEYTHRYGSSGGPLAESPAS</sequence>
<organism evidence="2">
    <name type="scientific">Sinorhizobium medicae</name>
    <dbReference type="NCBI Taxonomy" id="110321"/>
    <lineage>
        <taxon>Bacteria</taxon>
        <taxon>Pseudomonadati</taxon>
        <taxon>Pseudomonadota</taxon>
        <taxon>Alphaproteobacteria</taxon>
        <taxon>Hyphomicrobiales</taxon>
        <taxon>Rhizobiaceae</taxon>
        <taxon>Sinorhizobium/Ensifer group</taxon>
        <taxon>Sinorhizobium</taxon>
    </lineage>
</organism>
<comment type="caution">
    <text evidence="2">The sequence shown here is derived from an EMBL/GenBank/DDBJ whole genome shotgun (WGS) entry which is preliminary data.</text>
</comment>
<accession>A0A6G1WLM5</accession>
<reference evidence="2" key="1">
    <citation type="journal article" date="2013" name="Genome Biol.">
        <title>Comparative genomics of the core and accessory genomes of 48 Sinorhizobium strains comprising five genospecies.</title>
        <authorList>
            <person name="Sugawara M."/>
            <person name="Epstein B."/>
            <person name="Badgley B.D."/>
            <person name="Unno T."/>
            <person name="Xu L."/>
            <person name="Reese J."/>
            <person name="Gyaneshwar P."/>
            <person name="Denny R."/>
            <person name="Mudge J."/>
            <person name="Bharti A.K."/>
            <person name="Farmer A.D."/>
            <person name="May G.D."/>
            <person name="Woodward J.E."/>
            <person name="Medigue C."/>
            <person name="Vallenet D."/>
            <person name="Lajus A."/>
            <person name="Rouy Z."/>
            <person name="Martinez-Vaz B."/>
            <person name="Tiffin P."/>
            <person name="Young N.D."/>
            <person name="Sadowsky M.J."/>
        </authorList>
    </citation>
    <scope>NUCLEOTIDE SEQUENCE</scope>
    <source>
        <strain evidence="2">M1</strain>
    </source>
</reference>
<dbReference type="AlphaFoldDB" id="A0A6G1WLM5"/>
<dbReference type="Gene3D" id="3.60.60.10">
    <property type="entry name" value="Penicillin V Acylase, Chain A"/>
    <property type="match status" value="1"/>
</dbReference>
<dbReference type="InterPro" id="IPR005079">
    <property type="entry name" value="Peptidase_C45_hydrolase"/>
</dbReference>
<feature type="domain" description="Peptidase C45 hydrolase" evidence="1">
    <location>
        <begin position="112"/>
        <end position="316"/>
    </location>
</feature>
<dbReference type="SUPFAM" id="SSF56235">
    <property type="entry name" value="N-terminal nucleophile aminohydrolases (Ntn hydrolases)"/>
    <property type="match status" value="1"/>
</dbReference>
<dbReference type="InterPro" id="IPR047794">
    <property type="entry name" value="C45_proenzyme-like"/>
</dbReference>
<gene>
    <name evidence="2" type="ORF">GHJ91_16180</name>
</gene>
<dbReference type="EMBL" id="WISB01000106">
    <property type="protein sequence ID" value="MQW70629.1"/>
    <property type="molecule type" value="Genomic_DNA"/>
</dbReference>
<evidence type="ECO:0000313" key="2">
    <source>
        <dbReference type="EMBL" id="MQW70629.1"/>
    </source>
</evidence>
<dbReference type="OMA" id="AMEKTFV"/>